<evidence type="ECO:0000313" key="1">
    <source>
        <dbReference type="EMBL" id="CAL1547737.1"/>
    </source>
</evidence>
<name>A0AAV2IPT3_LYMST</name>
<proteinExistence type="predicted"/>
<reference evidence="1 2" key="1">
    <citation type="submission" date="2024-04" db="EMBL/GenBank/DDBJ databases">
        <authorList>
            <consortium name="Genoscope - CEA"/>
            <person name="William W."/>
        </authorList>
    </citation>
    <scope>NUCLEOTIDE SEQUENCE [LARGE SCALE GENOMIC DNA]</scope>
</reference>
<keyword evidence="2" id="KW-1185">Reference proteome</keyword>
<feature type="non-terminal residue" evidence="1">
    <location>
        <position position="100"/>
    </location>
</feature>
<dbReference type="Proteomes" id="UP001497497">
    <property type="component" value="Unassembled WGS sequence"/>
</dbReference>
<sequence>PFHPYEDKWGTIEQYFYKFEFIAHLYGPPEDKWNIRLALALVGDDYEAYSNRCAYDIQSYPDLNAALLKRYKPTTSRYNRRLRSSQLEKEEIVKLCCKQI</sequence>
<protein>
    <submittedName>
        <fullName evidence="1">Uncharacterized protein</fullName>
    </submittedName>
</protein>
<evidence type="ECO:0000313" key="2">
    <source>
        <dbReference type="Proteomes" id="UP001497497"/>
    </source>
</evidence>
<dbReference type="EMBL" id="CAXITT010001053">
    <property type="protein sequence ID" value="CAL1547737.1"/>
    <property type="molecule type" value="Genomic_DNA"/>
</dbReference>
<accession>A0AAV2IPT3</accession>
<comment type="caution">
    <text evidence="1">The sequence shown here is derived from an EMBL/GenBank/DDBJ whole genome shotgun (WGS) entry which is preliminary data.</text>
</comment>
<dbReference type="AlphaFoldDB" id="A0AAV2IPT3"/>
<gene>
    <name evidence="1" type="ORF">GSLYS_00021054001</name>
</gene>
<organism evidence="1 2">
    <name type="scientific">Lymnaea stagnalis</name>
    <name type="common">Great pond snail</name>
    <name type="synonym">Helix stagnalis</name>
    <dbReference type="NCBI Taxonomy" id="6523"/>
    <lineage>
        <taxon>Eukaryota</taxon>
        <taxon>Metazoa</taxon>
        <taxon>Spiralia</taxon>
        <taxon>Lophotrochozoa</taxon>
        <taxon>Mollusca</taxon>
        <taxon>Gastropoda</taxon>
        <taxon>Heterobranchia</taxon>
        <taxon>Euthyneura</taxon>
        <taxon>Panpulmonata</taxon>
        <taxon>Hygrophila</taxon>
        <taxon>Lymnaeoidea</taxon>
        <taxon>Lymnaeidae</taxon>
        <taxon>Lymnaea</taxon>
    </lineage>
</organism>
<feature type="non-terminal residue" evidence="1">
    <location>
        <position position="1"/>
    </location>
</feature>